<evidence type="ECO:0000256" key="2">
    <source>
        <dbReference type="ARBA" id="ARBA00022475"/>
    </source>
</evidence>
<feature type="region of interest" description="Disordered" evidence="6">
    <location>
        <begin position="277"/>
        <end position="296"/>
    </location>
</feature>
<feature type="transmembrane region" description="Helical" evidence="7">
    <location>
        <begin position="110"/>
        <end position="130"/>
    </location>
</feature>
<comment type="subcellular location">
    <subcellularLocation>
        <location evidence="1">Cell membrane</location>
        <topology evidence="1">Multi-pass membrane protein</topology>
    </subcellularLocation>
</comment>
<keyword evidence="4 7" id="KW-1133">Transmembrane helix</keyword>
<dbReference type="GO" id="GO:0005886">
    <property type="term" value="C:plasma membrane"/>
    <property type="evidence" value="ECO:0007669"/>
    <property type="project" value="UniProtKB-SubCell"/>
</dbReference>
<feature type="transmembrane region" description="Helical" evidence="7">
    <location>
        <begin position="180"/>
        <end position="205"/>
    </location>
</feature>
<evidence type="ECO:0000256" key="7">
    <source>
        <dbReference type="SAM" id="Phobius"/>
    </source>
</evidence>
<feature type="transmembrane region" description="Helical" evidence="7">
    <location>
        <begin position="46"/>
        <end position="66"/>
    </location>
</feature>
<feature type="transmembrane region" description="Helical" evidence="7">
    <location>
        <begin position="78"/>
        <end position="98"/>
    </location>
</feature>
<name>A0A9X3MNC5_9ACTN</name>
<feature type="transmembrane region" description="Helical" evidence="7">
    <location>
        <begin position="225"/>
        <end position="247"/>
    </location>
</feature>
<evidence type="ECO:0000313" key="8">
    <source>
        <dbReference type="EMBL" id="MDA0159649.1"/>
    </source>
</evidence>
<evidence type="ECO:0000313" key="9">
    <source>
        <dbReference type="Proteomes" id="UP001149140"/>
    </source>
</evidence>
<evidence type="ECO:0000256" key="3">
    <source>
        <dbReference type="ARBA" id="ARBA00022692"/>
    </source>
</evidence>
<evidence type="ECO:0000256" key="1">
    <source>
        <dbReference type="ARBA" id="ARBA00004651"/>
    </source>
</evidence>
<keyword evidence="9" id="KW-1185">Reference proteome</keyword>
<keyword evidence="5 7" id="KW-0472">Membrane</keyword>
<reference evidence="8" key="1">
    <citation type="submission" date="2022-10" db="EMBL/GenBank/DDBJ databases">
        <title>The WGS of Solirubrobacter ginsenosidimutans DSM 21036.</title>
        <authorList>
            <person name="Jiang Z."/>
        </authorList>
    </citation>
    <scope>NUCLEOTIDE SEQUENCE</scope>
    <source>
        <strain evidence="8">DSM 21036</strain>
    </source>
</reference>
<comment type="caution">
    <text evidence="8">The sequence shown here is derived from an EMBL/GenBank/DDBJ whole genome shotgun (WGS) entry which is preliminary data.</text>
</comment>
<keyword evidence="3 7" id="KW-0812">Transmembrane</keyword>
<sequence length="296" mass="32309">MSDVAHVTFEVAPLQLAPALIVGGMYFVRARTLAARGAPVPSWRQWCWYGGLGLMLATLVSPLAHLSDELFFAHMVEHLLLADLGALLLVLGLTGPLLQPVLSAPGLRWLRVMAHPVVAITAWTLNFYLWHLPALYQGAVEHDAVHALQHLLFVSFGFGMWMALLGPLPKPAWFGNGAKIGYIVAVRLIQSVLANALLWSGGVLYPRYAAGERYWGITPTNDQSAAGAIMMVEGSIVTILLFCWLFLRAARESDEKQSLVELAAARGVELSDERAARAVSAGRGPALRERIEREGR</sequence>
<gene>
    <name evidence="8" type="ORF">OM076_05200</name>
</gene>
<feature type="transmembrane region" description="Helical" evidence="7">
    <location>
        <begin position="150"/>
        <end position="168"/>
    </location>
</feature>
<dbReference type="AlphaFoldDB" id="A0A9X3MNC5"/>
<feature type="transmembrane region" description="Helical" evidence="7">
    <location>
        <begin position="12"/>
        <end position="34"/>
    </location>
</feature>
<evidence type="ECO:0000256" key="6">
    <source>
        <dbReference type="SAM" id="MobiDB-lite"/>
    </source>
</evidence>
<organism evidence="8 9">
    <name type="scientific">Solirubrobacter ginsenosidimutans</name>
    <dbReference type="NCBI Taxonomy" id="490573"/>
    <lineage>
        <taxon>Bacteria</taxon>
        <taxon>Bacillati</taxon>
        <taxon>Actinomycetota</taxon>
        <taxon>Thermoleophilia</taxon>
        <taxon>Solirubrobacterales</taxon>
        <taxon>Solirubrobacteraceae</taxon>
        <taxon>Solirubrobacter</taxon>
    </lineage>
</organism>
<dbReference type="Pfam" id="PF09678">
    <property type="entry name" value="Caa3_CtaG"/>
    <property type="match status" value="1"/>
</dbReference>
<accession>A0A9X3MNC5</accession>
<dbReference type="RefSeq" id="WP_270038408.1">
    <property type="nucleotide sequence ID" value="NZ_JAPDOD010000003.1"/>
</dbReference>
<dbReference type="Proteomes" id="UP001149140">
    <property type="component" value="Unassembled WGS sequence"/>
</dbReference>
<dbReference type="EMBL" id="JAPDOD010000003">
    <property type="protein sequence ID" value="MDA0159649.1"/>
    <property type="molecule type" value="Genomic_DNA"/>
</dbReference>
<evidence type="ECO:0000256" key="4">
    <source>
        <dbReference type="ARBA" id="ARBA00022989"/>
    </source>
</evidence>
<feature type="compositionally biased region" description="Basic and acidic residues" evidence="6">
    <location>
        <begin position="286"/>
        <end position="296"/>
    </location>
</feature>
<protein>
    <submittedName>
        <fullName evidence="8">Cytochrome c oxidase assembly protein</fullName>
    </submittedName>
</protein>
<proteinExistence type="predicted"/>
<dbReference type="InterPro" id="IPR019108">
    <property type="entry name" value="Caa3_assmbl_CtaG-rel"/>
</dbReference>
<evidence type="ECO:0000256" key="5">
    <source>
        <dbReference type="ARBA" id="ARBA00023136"/>
    </source>
</evidence>
<keyword evidence="2" id="KW-1003">Cell membrane</keyword>